<dbReference type="Gene3D" id="1.10.1220.10">
    <property type="entry name" value="Met repressor-like"/>
    <property type="match status" value="1"/>
</dbReference>
<dbReference type="InterPro" id="IPR013321">
    <property type="entry name" value="Arc_rbn_hlx_hlx"/>
</dbReference>
<dbReference type="Pfam" id="PF04221">
    <property type="entry name" value="RelB"/>
    <property type="match status" value="1"/>
</dbReference>
<keyword evidence="4" id="KW-1185">Reference proteome</keyword>
<proteinExistence type="inferred from homology"/>
<evidence type="ECO:0000313" key="4">
    <source>
        <dbReference type="Proteomes" id="UP000250429"/>
    </source>
</evidence>
<dbReference type="Proteomes" id="UP000250429">
    <property type="component" value="Unassembled WGS sequence"/>
</dbReference>
<dbReference type="PANTHER" id="PTHR38781">
    <property type="entry name" value="ANTITOXIN DINJ-RELATED"/>
    <property type="match status" value="1"/>
</dbReference>
<dbReference type="RefSeq" id="WP_070099971.1">
    <property type="nucleotide sequence ID" value="NZ_PRLC01000004.1"/>
</dbReference>
<comment type="caution">
    <text evidence="3">The sequence shown here is derived from an EMBL/GenBank/DDBJ whole genome shotgun (WGS) entry which is preliminary data.</text>
</comment>
<sequence length="89" mass="9856">MAQATLTARVDAADKINFDAFCSNVGLNTSTAINLFVKAVLRENRIPFEITQNQDPFYSDANMAHVKKSVQELRSGKGTAHELIEVEDE</sequence>
<dbReference type="OrthoDB" id="9804867at2"/>
<dbReference type="NCBIfam" id="TIGR02384">
    <property type="entry name" value="RelB_DinJ"/>
    <property type="match status" value="1"/>
</dbReference>
<dbReference type="GO" id="GO:0006355">
    <property type="term" value="P:regulation of DNA-templated transcription"/>
    <property type="evidence" value="ECO:0007669"/>
    <property type="project" value="InterPro"/>
</dbReference>
<dbReference type="AlphaFoldDB" id="A0A173YIZ7"/>
<dbReference type="GO" id="GO:0006351">
    <property type="term" value="P:DNA-templated transcription"/>
    <property type="evidence" value="ECO:0007669"/>
    <property type="project" value="TreeGrafter"/>
</dbReference>
<dbReference type="EMBL" id="PRLC01000004">
    <property type="protein sequence ID" value="RAW62675.1"/>
    <property type="molecule type" value="Genomic_DNA"/>
</dbReference>
<reference evidence="3 4" key="1">
    <citation type="submission" date="2018-02" db="EMBL/GenBank/DDBJ databases">
        <title>Complete genome sequencing of Faecalibacterium prausnitzii strains isolated from the human gut.</title>
        <authorList>
            <person name="Fitzgerald B.C."/>
            <person name="Shkoporov A.N."/>
            <person name="Ross P.R."/>
            <person name="Hill C."/>
        </authorList>
    </citation>
    <scope>NUCLEOTIDE SEQUENCE [LARGE SCALE GENOMIC DNA]</scope>
    <source>
        <strain evidence="3 4">APC922/41-1</strain>
    </source>
</reference>
<accession>A0A173YIZ7</accession>
<evidence type="ECO:0000256" key="1">
    <source>
        <dbReference type="ARBA" id="ARBA00010562"/>
    </source>
</evidence>
<evidence type="ECO:0000256" key="2">
    <source>
        <dbReference type="ARBA" id="ARBA00022649"/>
    </source>
</evidence>
<comment type="similarity">
    <text evidence="1">Belongs to the RelB/DinJ antitoxin family.</text>
</comment>
<name>A0A173YIZ7_9FIRM</name>
<organism evidence="3 4">
    <name type="scientific">Faecalibacterium hattorii</name>
    <dbReference type="NCBI Taxonomy" id="2935520"/>
    <lineage>
        <taxon>Bacteria</taxon>
        <taxon>Bacillati</taxon>
        <taxon>Bacillota</taxon>
        <taxon>Clostridia</taxon>
        <taxon>Eubacteriales</taxon>
        <taxon>Oscillospiraceae</taxon>
        <taxon>Faecalibacterium</taxon>
    </lineage>
</organism>
<evidence type="ECO:0000313" key="3">
    <source>
        <dbReference type="EMBL" id="RAW62675.1"/>
    </source>
</evidence>
<dbReference type="PANTHER" id="PTHR38781:SF1">
    <property type="entry name" value="ANTITOXIN DINJ-RELATED"/>
    <property type="match status" value="1"/>
</dbReference>
<gene>
    <name evidence="3" type="ORF">C4N23_04345</name>
</gene>
<protein>
    <submittedName>
        <fullName evidence="3">Type II toxin-antitoxin system antitoxin, RelB/DinJ family</fullName>
    </submittedName>
</protein>
<keyword evidence="2" id="KW-1277">Toxin-antitoxin system</keyword>
<dbReference type="InterPro" id="IPR007337">
    <property type="entry name" value="RelB/DinJ"/>
</dbReference>